<evidence type="ECO:0000256" key="2">
    <source>
        <dbReference type="ARBA" id="ARBA00009674"/>
    </source>
</evidence>
<dbReference type="Proteomes" id="UP001151699">
    <property type="component" value="Chromosome A"/>
</dbReference>
<evidence type="ECO:0000256" key="4">
    <source>
        <dbReference type="ARBA" id="ARBA00022448"/>
    </source>
</evidence>
<keyword evidence="4" id="KW-0813">Transport</keyword>
<evidence type="ECO:0000256" key="6">
    <source>
        <dbReference type="ARBA" id="ARBA00022927"/>
    </source>
</evidence>
<dbReference type="FunFam" id="1.10.10.570:FF:000003">
    <property type="entry name" value="Vacuolar protein-sorting-associated protein 25"/>
    <property type="match status" value="1"/>
</dbReference>
<dbReference type="Gene3D" id="1.10.10.10">
    <property type="entry name" value="Winged helix-like DNA-binding domain superfamily/Winged helix DNA-binding domain"/>
    <property type="match status" value="1"/>
</dbReference>
<dbReference type="InterPro" id="IPR036388">
    <property type="entry name" value="WH-like_DNA-bd_sf"/>
</dbReference>
<accession>A0A9Q0NBU5</accession>
<protein>
    <recommendedName>
        <fullName evidence="3">Vacuolar protein-sorting-associated protein 25</fullName>
    </recommendedName>
    <alternativeName>
        <fullName evidence="7">ESCRT-II complex subunit VPS25</fullName>
    </alternativeName>
</protein>
<dbReference type="GO" id="GO:0043328">
    <property type="term" value="P:protein transport to vacuole involved in ubiquitin-dependent protein catabolic process via the multivesicular body sorting pathway"/>
    <property type="evidence" value="ECO:0007669"/>
    <property type="project" value="TreeGrafter"/>
</dbReference>
<dbReference type="GO" id="GO:0000814">
    <property type="term" value="C:ESCRT II complex"/>
    <property type="evidence" value="ECO:0007669"/>
    <property type="project" value="InterPro"/>
</dbReference>
<evidence type="ECO:0000313" key="9">
    <source>
        <dbReference type="Proteomes" id="UP001151699"/>
    </source>
</evidence>
<gene>
    <name evidence="8" type="primary">Vps25</name>
    <name evidence="8" type="ORF">Bhyg_02439</name>
</gene>
<evidence type="ECO:0000256" key="3">
    <source>
        <dbReference type="ARBA" id="ARBA00017934"/>
    </source>
</evidence>
<dbReference type="GO" id="GO:0005198">
    <property type="term" value="F:structural molecule activity"/>
    <property type="evidence" value="ECO:0007669"/>
    <property type="project" value="TreeGrafter"/>
</dbReference>
<dbReference type="GO" id="GO:0016236">
    <property type="term" value="P:macroautophagy"/>
    <property type="evidence" value="ECO:0007669"/>
    <property type="project" value="UniProtKB-ARBA"/>
</dbReference>
<dbReference type="PANTHER" id="PTHR13149:SF0">
    <property type="entry name" value="VACUOLAR PROTEIN-SORTING-ASSOCIATED PROTEIN 25"/>
    <property type="match status" value="1"/>
</dbReference>
<keyword evidence="6" id="KW-0653">Protein transport</keyword>
<sequence>MDDFDWPWEYNFPPFFTIQLHGKTKELQLSVWTNLVLKYFRHHRESQYTIGDEIVLFSNQQIQRKLSNDGILLILEELEKSGNAAPVDKKRLQWEIYWHPLDEWGNIIYQWASDNGMTNTVCTLYEISQGESSANEEFFGLDQSVLVKALKTLQAKQKCELMSFDDNEGVKFF</sequence>
<evidence type="ECO:0000256" key="7">
    <source>
        <dbReference type="ARBA" id="ARBA00030094"/>
    </source>
</evidence>
<dbReference type="GO" id="GO:0042803">
    <property type="term" value="F:protein homodimerization activity"/>
    <property type="evidence" value="ECO:0007669"/>
    <property type="project" value="TreeGrafter"/>
</dbReference>
<dbReference type="AlphaFoldDB" id="A0A9Q0NBU5"/>
<dbReference type="FunFam" id="1.10.10.10:FF:000141">
    <property type="entry name" value="vacuolar protein-sorting-associated protein 25"/>
    <property type="match status" value="1"/>
</dbReference>
<keyword evidence="5" id="KW-0963">Cytoplasm</keyword>
<evidence type="ECO:0000313" key="8">
    <source>
        <dbReference type="EMBL" id="KAJ6647218.1"/>
    </source>
</evidence>
<reference evidence="8" key="1">
    <citation type="submission" date="2022-07" db="EMBL/GenBank/DDBJ databases">
        <authorList>
            <person name="Trinca V."/>
            <person name="Uliana J.V.C."/>
            <person name="Torres T.T."/>
            <person name="Ward R.J."/>
            <person name="Monesi N."/>
        </authorList>
    </citation>
    <scope>NUCLEOTIDE SEQUENCE</scope>
    <source>
        <strain evidence="8">HSMRA1968</strain>
        <tissue evidence="8">Whole embryos</tissue>
    </source>
</reference>
<comment type="caution">
    <text evidence="8">The sequence shown here is derived from an EMBL/GenBank/DDBJ whole genome shotgun (WGS) entry which is preliminary data.</text>
</comment>
<dbReference type="PANTHER" id="PTHR13149">
    <property type="entry name" value="VACUOLAR PROTEIN SORTING-ASSOCIATED PROTEIN VPS25"/>
    <property type="match status" value="1"/>
</dbReference>
<dbReference type="OrthoDB" id="245150at2759"/>
<dbReference type="InterPro" id="IPR008570">
    <property type="entry name" value="ESCRT-II_cplx_Vps25-sub"/>
</dbReference>
<name>A0A9Q0NBU5_9DIPT</name>
<evidence type="ECO:0000256" key="1">
    <source>
        <dbReference type="ARBA" id="ARBA00004496"/>
    </source>
</evidence>
<dbReference type="InterPro" id="IPR014041">
    <property type="entry name" value="ESCRT-II_cplx_Vps25-sub_N"/>
</dbReference>
<dbReference type="InterPro" id="IPR036390">
    <property type="entry name" value="WH_DNA-bd_sf"/>
</dbReference>
<evidence type="ECO:0000256" key="5">
    <source>
        <dbReference type="ARBA" id="ARBA00022490"/>
    </source>
</evidence>
<dbReference type="EMBL" id="WJQU01000001">
    <property type="protein sequence ID" value="KAJ6647218.1"/>
    <property type="molecule type" value="Genomic_DNA"/>
</dbReference>
<keyword evidence="9" id="KW-1185">Reference proteome</keyword>
<dbReference type="Gene3D" id="1.10.10.570">
    <property type="entry name" value="Winged helix' DNA-binding domain. Chain C. Domain 1"/>
    <property type="match status" value="1"/>
</dbReference>
<dbReference type="Pfam" id="PF05871">
    <property type="entry name" value="ESCRT-II"/>
    <property type="match status" value="1"/>
</dbReference>
<organism evidence="8 9">
    <name type="scientific">Pseudolycoriella hygida</name>
    <dbReference type="NCBI Taxonomy" id="35572"/>
    <lineage>
        <taxon>Eukaryota</taxon>
        <taxon>Metazoa</taxon>
        <taxon>Ecdysozoa</taxon>
        <taxon>Arthropoda</taxon>
        <taxon>Hexapoda</taxon>
        <taxon>Insecta</taxon>
        <taxon>Pterygota</taxon>
        <taxon>Neoptera</taxon>
        <taxon>Endopterygota</taxon>
        <taxon>Diptera</taxon>
        <taxon>Nematocera</taxon>
        <taxon>Sciaroidea</taxon>
        <taxon>Sciaridae</taxon>
        <taxon>Pseudolycoriella</taxon>
    </lineage>
</organism>
<dbReference type="SUPFAM" id="SSF46785">
    <property type="entry name" value="Winged helix' DNA-binding domain"/>
    <property type="match status" value="2"/>
</dbReference>
<comment type="subcellular location">
    <subcellularLocation>
        <location evidence="1">Cytoplasm</location>
    </subcellularLocation>
</comment>
<comment type="similarity">
    <text evidence="2">Belongs to the VPS25 family.</text>
</comment>
<proteinExistence type="inferred from homology"/>